<keyword evidence="6" id="KW-0150">Chloroplast</keyword>
<dbReference type="Gene3D" id="4.10.410.60">
    <property type="match status" value="1"/>
</dbReference>
<proteinExistence type="inferred from homology"/>
<name>A0A1Z1M1F3_9FLOR</name>
<comment type="subcellular location">
    <subcellularLocation>
        <location evidence="5">Plastid</location>
        <location evidence="5">Chloroplast</location>
    </subcellularLocation>
</comment>
<protein>
    <recommendedName>
        <fullName evidence="4 5">Large ribosomal subunit protein bL35c</fullName>
    </recommendedName>
</protein>
<evidence type="ECO:0000256" key="4">
    <source>
        <dbReference type="ARBA" id="ARBA00072523"/>
    </source>
</evidence>
<dbReference type="PRINTS" id="PR00064">
    <property type="entry name" value="RIBOSOMALL35"/>
</dbReference>
<dbReference type="FunFam" id="4.10.410.60:FF:000001">
    <property type="entry name" value="50S ribosomal protein L35"/>
    <property type="match status" value="1"/>
</dbReference>
<evidence type="ECO:0000256" key="1">
    <source>
        <dbReference type="ARBA" id="ARBA00006598"/>
    </source>
</evidence>
<dbReference type="PANTHER" id="PTHR33343">
    <property type="entry name" value="54S RIBOSOMAL PROTEIN BL35M"/>
    <property type="match status" value="1"/>
</dbReference>
<dbReference type="EMBL" id="MF101409">
    <property type="protein sequence ID" value="ARW59603.1"/>
    <property type="molecule type" value="Genomic_DNA"/>
</dbReference>
<dbReference type="NCBIfam" id="TIGR00001">
    <property type="entry name" value="rpmI_bact"/>
    <property type="match status" value="1"/>
</dbReference>
<dbReference type="PANTHER" id="PTHR33343:SF1">
    <property type="entry name" value="LARGE RIBOSOMAL SUBUNIT PROTEIN BL35M"/>
    <property type="match status" value="1"/>
</dbReference>
<dbReference type="SUPFAM" id="SSF143034">
    <property type="entry name" value="L35p-like"/>
    <property type="match status" value="1"/>
</dbReference>
<evidence type="ECO:0000256" key="3">
    <source>
        <dbReference type="ARBA" id="ARBA00023274"/>
    </source>
</evidence>
<gene>
    <name evidence="5 6" type="primary">rpl35</name>
</gene>
<accession>A0A1Z1M1F3</accession>
<organism evidence="6">
    <name type="scientific">Platysiphonia delicata</name>
    <dbReference type="NCBI Taxonomy" id="2006979"/>
    <lineage>
        <taxon>Eukaryota</taxon>
        <taxon>Rhodophyta</taxon>
        <taxon>Florideophyceae</taxon>
        <taxon>Rhodymeniophycidae</taxon>
        <taxon>Ceramiales</taxon>
        <taxon>Delesseriaceae</taxon>
        <taxon>Platysiphonia</taxon>
    </lineage>
</organism>
<reference evidence="6" key="1">
    <citation type="journal article" date="2017" name="J. Phycol.">
        <title>Analysis of chloroplast genomes and a supermatrix inform reclassification of the Rhodomelaceae (Rhodophyta).</title>
        <authorList>
            <person name="Diaz-Tapia P."/>
            <person name="Maggs C.A."/>
            <person name="West J.A."/>
            <person name="Verbruggen H."/>
        </authorList>
    </citation>
    <scope>NUCLEOTIDE SEQUENCE</scope>
    <source>
        <strain evidence="6">HV1445</strain>
    </source>
</reference>
<dbReference type="GO" id="GO:0003735">
    <property type="term" value="F:structural constituent of ribosome"/>
    <property type="evidence" value="ECO:0007669"/>
    <property type="project" value="InterPro"/>
</dbReference>
<dbReference type="InterPro" id="IPR037229">
    <property type="entry name" value="Ribosomal_bL35_sf"/>
</dbReference>
<dbReference type="GO" id="GO:0009507">
    <property type="term" value="C:chloroplast"/>
    <property type="evidence" value="ECO:0007669"/>
    <property type="project" value="UniProtKB-SubCell"/>
</dbReference>
<dbReference type="GeneID" id="33353066"/>
<sequence>MHKYKLKTFRSIEKRIKITSKGKYLRRICSRSHLLEKKSSKLKRKLRKISIVHKSDKYQLKSILPYF</sequence>
<dbReference type="Pfam" id="PF01632">
    <property type="entry name" value="Ribosomal_L35p"/>
    <property type="match status" value="1"/>
</dbReference>
<geneLocation type="chloroplast" evidence="6"/>
<keyword evidence="3 5" id="KW-0687">Ribonucleoprotein</keyword>
<keyword evidence="2 5" id="KW-0689">Ribosomal protein</keyword>
<evidence type="ECO:0000313" key="6">
    <source>
        <dbReference type="EMBL" id="ARW59603.1"/>
    </source>
</evidence>
<comment type="similarity">
    <text evidence="1 5">Belongs to the bacterial ribosomal protein bL35 family.</text>
</comment>
<dbReference type="InterPro" id="IPR001706">
    <property type="entry name" value="Ribosomal_bL35"/>
</dbReference>
<dbReference type="GO" id="GO:0006412">
    <property type="term" value="P:translation"/>
    <property type="evidence" value="ECO:0007669"/>
    <property type="project" value="UniProtKB-UniRule"/>
</dbReference>
<dbReference type="HAMAP" id="MF_00514">
    <property type="entry name" value="Ribosomal_bL35"/>
    <property type="match status" value="1"/>
</dbReference>
<keyword evidence="6" id="KW-0934">Plastid</keyword>
<dbReference type="InterPro" id="IPR021137">
    <property type="entry name" value="Ribosomal_bL35-like"/>
</dbReference>
<dbReference type="RefSeq" id="YP_009391459.1">
    <property type="nucleotide sequence ID" value="NC_035258.1"/>
</dbReference>
<evidence type="ECO:0000256" key="2">
    <source>
        <dbReference type="ARBA" id="ARBA00022980"/>
    </source>
</evidence>
<dbReference type="GO" id="GO:0015934">
    <property type="term" value="C:large ribosomal subunit"/>
    <property type="evidence" value="ECO:0007669"/>
    <property type="project" value="TreeGrafter"/>
</dbReference>
<dbReference type="AlphaFoldDB" id="A0A1Z1M1F3"/>
<evidence type="ECO:0000256" key="5">
    <source>
        <dbReference type="HAMAP-Rule" id="MF_00514"/>
    </source>
</evidence>